<keyword evidence="3" id="KW-1185">Reference proteome</keyword>
<dbReference type="EMBL" id="JPKZ01002933">
    <property type="protein sequence ID" value="KHN74286.1"/>
    <property type="molecule type" value="Genomic_DNA"/>
</dbReference>
<gene>
    <name evidence="2" type="ORF">Tcan_18120</name>
</gene>
<proteinExistence type="predicted"/>
<keyword evidence="1" id="KW-0812">Transmembrane</keyword>
<organism evidence="2 3">
    <name type="scientific">Toxocara canis</name>
    <name type="common">Canine roundworm</name>
    <dbReference type="NCBI Taxonomy" id="6265"/>
    <lineage>
        <taxon>Eukaryota</taxon>
        <taxon>Metazoa</taxon>
        <taxon>Ecdysozoa</taxon>
        <taxon>Nematoda</taxon>
        <taxon>Chromadorea</taxon>
        <taxon>Rhabditida</taxon>
        <taxon>Spirurina</taxon>
        <taxon>Ascaridomorpha</taxon>
        <taxon>Ascaridoidea</taxon>
        <taxon>Toxocaridae</taxon>
        <taxon>Toxocara</taxon>
    </lineage>
</organism>
<sequence length="128" mass="14023">MYGLHDWLSPPTPGRHQCCQCIGLRTRKTILVISLLAVVISSAVLFYLLINRFAIPIAQLANGVLLVLELSACLLLIVALYSERWHFVLPLIAAEFSGTTSYLSSAADEAQPQALKFYDAVSCKKLAS</sequence>
<accession>A0A0B2UTD9</accession>
<name>A0A0B2UTD9_TOXCA</name>
<dbReference type="AlphaFoldDB" id="A0A0B2UTD9"/>
<feature type="transmembrane region" description="Helical" evidence="1">
    <location>
        <begin position="56"/>
        <end position="81"/>
    </location>
</feature>
<keyword evidence="1" id="KW-1133">Transmembrane helix</keyword>
<evidence type="ECO:0000256" key="1">
    <source>
        <dbReference type="SAM" id="Phobius"/>
    </source>
</evidence>
<feature type="transmembrane region" description="Helical" evidence="1">
    <location>
        <begin position="30"/>
        <end position="50"/>
    </location>
</feature>
<reference evidence="2 3" key="1">
    <citation type="submission" date="2014-11" db="EMBL/GenBank/DDBJ databases">
        <title>Genetic blueprint of the zoonotic pathogen Toxocara canis.</title>
        <authorList>
            <person name="Zhu X.-Q."/>
            <person name="Korhonen P.K."/>
            <person name="Cai H."/>
            <person name="Young N.D."/>
            <person name="Nejsum P."/>
            <person name="von Samson-Himmelstjerna G."/>
            <person name="Boag P.R."/>
            <person name="Tan P."/>
            <person name="Li Q."/>
            <person name="Min J."/>
            <person name="Yang Y."/>
            <person name="Wang X."/>
            <person name="Fang X."/>
            <person name="Hall R.S."/>
            <person name="Hofmann A."/>
            <person name="Sternberg P.W."/>
            <person name="Jex A.R."/>
            <person name="Gasser R.B."/>
        </authorList>
    </citation>
    <scope>NUCLEOTIDE SEQUENCE [LARGE SCALE GENOMIC DNA]</scope>
    <source>
        <strain evidence="2">PN_DK_2014</strain>
    </source>
</reference>
<keyword evidence="1" id="KW-0472">Membrane</keyword>
<evidence type="ECO:0000313" key="3">
    <source>
        <dbReference type="Proteomes" id="UP000031036"/>
    </source>
</evidence>
<evidence type="ECO:0000313" key="2">
    <source>
        <dbReference type="EMBL" id="KHN74286.1"/>
    </source>
</evidence>
<comment type="caution">
    <text evidence="2">The sequence shown here is derived from an EMBL/GenBank/DDBJ whole genome shotgun (WGS) entry which is preliminary data.</text>
</comment>
<protein>
    <submittedName>
        <fullName evidence="2">Uncharacterized protein</fullName>
    </submittedName>
</protein>
<dbReference type="Proteomes" id="UP000031036">
    <property type="component" value="Unassembled WGS sequence"/>
</dbReference>